<name>A0A1D1V0K9_RAMVA</name>
<evidence type="ECO:0000313" key="2">
    <source>
        <dbReference type="Proteomes" id="UP000186922"/>
    </source>
</evidence>
<dbReference type="Proteomes" id="UP000186922">
    <property type="component" value="Unassembled WGS sequence"/>
</dbReference>
<feature type="non-terminal residue" evidence="1">
    <location>
        <position position="166"/>
    </location>
</feature>
<dbReference type="EMBL" id="BDGG01000003">
    <property type="protein sequence ID" value="GAU95416.1"/>
    <property type="molecule type" value="Genomic_DNA"/>
</dbReference>
<sequence length="166" mass="19626">LSIPLRTTIQAQIMHHIFISLSRLNILYTHYAVGIDTDLSVRFDASWSCWFGNEQWPNWPSLWASRKIPSGHCTRRPQRGPWRGSRLWEFDGQRDRREGSADIDLDRSNCRLRKYFHSIPPWSALRRTTNTRSASSKRYRWRKRRRKNASTISSVDWPGSGRSVLR</sequence>
<protein>
    <submittedName>
        <fullName evidence="1">Uncharacterized protein</fullName>
    </submittedName>
</protein>
<organism evidence="1 2">
    <name type="scientific">Ramazzottius varieornatus</name>
    <name type="common">Water bear</name>
    <name type="synonym">Tardigrade</name>
    <dbReference type="NCBI Taxonomy" id="947166"/>
    <lineage>
        <taxon>Eukaryota</taxon>
        <taxon>Metazoa</taxon>
        <taxon>Ecdysozoa</taxon>
        <taxon>Tardigrada</taxon>
        <taxon>Eutardigrada</taxon>
        <taxon>Parachela</taxon>
        <taxon>Hypsibioidea</taxon>
        <taxon>Ramazzottiidae</taxon>
        <taxon>Ramazzottius</taxon>
    </lineage>
</organism>
<feature type="non-terminal residue" evidence="1">
    <location>
        <position position="1"/>
    </location>
</feature>
<dbReference type="AlphaFoldDB" id="A0A1D1V0K9"/>
<gene>
    <name evidence="1" type="primary">RvY_07037-1</name>
    <name evidence="1" type="synonym">RvY_07037.1</name>
    <name evidence="1" type="ORF">RvY_07037</name>
</gene>
<proteinExistence type="predicted"/>
<comment type="caution">
    <text evidence="1">The sequence shown here is derived from an EMBL/GenBank/DDBJ whole genome shotgun (WGS) entry which is preliminary data.</text>
</comment>
<reference evidence="1 2" key="1">
    <citation type="journal article" date="2016" name="Nat. Commun.">
        <title>Extremotolerant tardigrade genome and improved radiotolerance of human cultured cells by tardigrade-unique protein.</title>
        <authorList>
            <person name="Hashimoto T."/>
            <person name="Horikawa D.D."/>
            <person name="Saito Y."/>
            <person name="Kuwahara H."/>
            <person name="Kozuka-Hata H."/>
            <person name="Shin-I T."/>
            <person name="Minakuchi Y."/>
            <person name="Ohishi K."/>
            <person name="Motoyama A."/>
            <person name="Aizu T."/>
            <person name="Enomoto A."/>
            <person name="Kondo K."/>
            <person name="Tanaka S."/>
            <person name="Hara Y."/>
            <person name="Koshikawa S."/>
            <person name="Sagara H."/>
            <person name="Miura T."/>
            <person name="Yokobori S."/>
            <person name="Miyagawa K."/>
            <person name="Suzuki Y."/>
            <person name="Kubo T."/>
            <person name="Oyama M."/>
            <person name="Kohara Y."/>
            <person name="Fujiyama A."/>
            <person name="Arakawa K."/>
            <person name="Katayama T."/>
            <person name="Toyoda A."/>
            <person name="Kunieda T."/>
        </authorList>
    </citation>
    <scope>NUCLEOTIDE SEQUENCE [LARGE SCALE GENOMIC DNA]</scope>
    <source>
        <strain evidence="1 2">YOKOZUNA-1</strain>
    </source>
</reference>
<keyword evidence="2" id="KW-1185">Reference proteome</keyword>
<evidence type="ECO:0000313" key="1">
    <source>
        <dbReference type="EMBL" id="GAU95416.1"/>
    </source>
</evidence>
<accession>A0A1D1V0K9</accession>